<evidence type="ECO:0000256" key="1">
    <source>
        <dbReference type="ARBA" id="ARBA00001424"/>
    </source>
</evidence>
<feature type="domain" description="Aminopeptidase P N-terminal" evidence="9">
    <location>
        <begin position="29"/>
        <end position="161"/>
    </location>
</feature>
<dbReference type="EMBL" id="LIDT01000044">
    <property type="protein sequence ID" value="OCR27565.1"/>
    <property type="molecule type" value="Genomic_DNA"/>
</dbReference>
<accession>A0A853PQ95</accession>
<dbReference type="GO" id="GO:0005829">
    <property type="term" value="C:cytosol"/>
    <property type="evidence" value="ECO:0007669"/>
    <property type="project" value="TreeGrafter"/>
</dbReference>
<keyword evidence="8" id="KW-1133">Transmembrane helix</keyword>
<keyword evidence="8" id="KW-0472">Membrane</keyword>
<dbReference type="InterPro" id="IPR036005">
    <property type="entry name" value="Creatinase/aminopeptidase-like"/>
</dbReference>
<dbReference type="CDD" id="cd01087">
    <property type="entry name" value="Prolidase"/>
    <property type="match status" value="1"/>
</dbReference>
<dbReference type="SMART" id="SM01011">
    <property type="entry name" value="AMP_N"/>
    <property type="match status" value="1"/>
</dbReference>
<dbReference type="SUPFAM" id="SSF53092">
    <property type="entry name" value="Creatinase/prolidase N-terminal domain"/>
    <property type="match status" value="1"/>
</dbReference>
<dbReference type="Gene3D" id="3.90.230.10">
    <property type="entry name" value="Creatinase/methionine aminopeptidase superfamily"/>
    <property type="match status" value="1"/>
</dbReference>
<comment type="caution">
    <text evidence="10">The sequence shown here is derived from an EMBL/GenBank/DDBJ whole genome shotgun (WGS) entry which is preliminary data.</text>
</comment>
<keyword evidence="10" id="KW-0031">Aminopeptidase</keyword>
<dbReference type="GO" id="GO:0030145">
    <property type="term" value="F:manganese ion binding"/>
    <property type="evidence" value="ECO:0007669"/>
    <property type="project" value="InterPro"/>
</dbReference>
<dbReference type="InterPro" id="IPR000994">
    <property type="entry name" value="Pept_M24"/>
</dbReference>
<comment type="similarity">
    <text evidence="3">Belongs to the peptidase M24B family.</text>
</comment>
<evidence type="ECO:0000256" key="6">
    <source>
        <dbReference type="ARBA" id="ARBA00022801"/>
    </source>
</evidence>
<dbReference type="Pfam" id="PF05195">
    <property type="entry name" value="AMP_N"/>
    <property type="match status" value="1"/>
</dbReference>
<dbReference type="Gene3D" id="3.40.350.10">
    <property type="entry name" value="Creatinase/prolidase N-terminal domain"/>
    <property type="match status" value="1"/>
</dbReference>
<evidence type="ECO:0000256" key="4">
    <source>
        <dbReference type="ARBA" id="ARBA00012574"/>
    </source>
</evidence>
<keyword evidence="7" id="KW-0464">Manganese</keyword>
<dbReference type="Proteomes" id="UP000093197">
    <property type="component" value="Unassembled WGS sequence"/>
</dbReference>
<sequence>MNLICFISFVNSSFVPIFAIITLIYTIMFSKETYTQRRALLKKTLGSGVLLFLGNDECGLNYEDNTFRYRQDSTFLYYFGLSFAGLSAIIDIDEDKEIIFGDELTIDHIVWMGTQPTLKEKSERVGVDITMPSADIVSYLHKAVQKGQAIHYLPPYRAEHKLKLMDWLGVPPARQEGSVPFIRAVIAQRNYKSAEEIVEIEKACDITADMHITAMKILRPGMREWEVSAAMEAVAHAAGGDLSFATIATVNGQTLHNHYHGNIVKPGDLFLIDAGAETEMGYAGDMSSTVPADKKFTRRQREVYEIQNAMHLESVKALRPGIPYMDVYDLSARVMVEGLKGLGLMKGNAEDAVREGAHALFYPHGLGHMMGLDVHDMENLGELWVGYNGQPKSTQFGRKSQRLAIPLEPGFVHTVEPGIYFIPELIDLWKGQKKFTDFINYDKVETYKDFGGIRNEEDYLITETGARRLGKKIPLTPDEVEALR</sequence>
<evidence type="ECO:0000256" key="3">
    <source>
        <dbReference type="ARBA" id="ARBA00008766"/>
    </source>
</evidence>
<feature type="transmembrane region" description="Helical" evidence="8">
    <location>
        <begin position="6"/>
        <end position="28"/>
    </location>
</feature>
<evidence type="ECO:0000259" key="9">
    <source>
        <dbReference type="SMART" id="SM01011"/>
    </source>
</evidence>
<evidence type="ECO:0000313" key="10">
    <source>
        <dbReference type="EMBL" id="OCR27565.1"/>
    </source>
</evidence>
<name>A0A853PQ95_BACFG</name>
<reference evidence="10 11" key="1">
    <citation type="journal article" date="2016" name="PLoS ONE">
        <title>Genomic Diversity of Enterotoxigenic Strains of Bacteroides fragilis.</title>
        <authorList>
            <person name="Pierce J.V."/>
            <person name="Bernstein H.D."/>
        </authorList>
    </citation>
    <scope>NUCLEOTIDE SEQUENCE [LARGE SCALE GENOMIC DNA]</scope>
    <source>
        <strain evidence="10 11">20793-3</strain>
    </source>
</reference>
<dbReference type="Pfam" id="PF00557">
    <property type="entry name" value="Peptidase_M24"/>
    <property type="match status" value="1"/>
</dbReference>
<keyword evidence="5" id="KW-0479">Metal-binding</keyword>
<evidence type="ECO:0000256" key="7">
    <source>
        <dbReference type="ARBA" id="ARBA00023211"/>
    </source>
</evidence>
<dbReference type="GO" id="GO:0070006">
    <property type="term" value="F:metalloaminopeptidase activity"/>
    <property type="evidence" value="ECO:0007669"/>
    <property type="project" value="InterPro"/>
</dbReference>
<comment type="cofactor">
    <cofactor evidence="2">
        <name>Mn(2+)</name>
        <dbReference type="ChEBI" id="CHEBI:29035"/>
    </cofactor>
</comment>
<proteinExistence type="inferred from homology"/>
<evidence type="ECO:0000313" key="11">
    <source>
        <dbReference type="Proteomes" id="UP000093197"/>
    </source>
</evidence>
<dbReference type="InterPro" id="IPR052433">
    <property type="entry name" value="X-Pro_dipept-like"/>
</dbReference>
<evidence type="ECO:0000256" key="5">
    <source>
        <dbReference type="ARBA" id="ARBA00022723"/>
    </source>
</evidence>
<dbReference type="PANTHER" id="PTHR43226:SF4">
    <property type="entry name" value="XAA-PRO AMINOPEPTIDASE 3"/>
    <property type="match status" value="1"/>
</dbReference>
<evidence type="ECO:0000256" key="8">
    <source>
        <dbReference type="SAM" id="Phobius"/>
    </source>
</evidence>
<organism evidence="10 11">
    <name type="scientific">Bacteroides fragilis</name>
    <dbReference type="NCBI Taxonomy" id="817"/>
    <lineage>
        <taxon>Bacteria</taxon>
        <taxon>Pseudomonadati</taxon>
        <taxon>Bacteroidota</taxon>
        <taxon>Bacteroidia</taxon>
        <taxon>Bacteroidales</taxon>
        <taxon>Bacteroidaceae</taxon>
        <taxon>Bacteroides</taxon>
    </lineage>
</organism>
<gene>
    <name evidence="10" type="ORF">AC094_43370</name>
</gene>
<dbReference type="InterPro" id="IPR007865">
    <property type="entry name" value="Aminopep_P_N"/>
</dbReference>
<evidence type="ECO:0000256" key="2">
    <source>
        <dbReference type="ARBA" id="ARBA00001936"/>
    </source>
</evidence>
<dbReference type="PANTHER" id="PTHR43226">
    <property type="entry name" value="XAA-PRO AMINOPEPTIDASE 3"/>
    <property type="match status" value="1"/>
</dbReference>
<dbReference type="EC" id="3.4.11.9" evidence="4"/>
<keyword evidence="6" id="KW-0378">Hydrolase</keyword>
<protein>
    <recommendedName>
        <fullName evidence="4">Xaa-Pro aminopeptidase</fullName>
        <ecNumber evidence="4">3.4.11.9</ecNumber>
    </recommendedName>
</protein>
<dbReference type="AlphaFoldDB" id="A0A853PQ95"/>
<dbReference type="GO" id="GO:0006508">
    <property type="term" value="P:proteolysis"/>
    <property type="evidence" value="ECO:0007669"/>
    <property type="project" value="TreeGrafter"/>
</dbReference>
<keyword evidence="10" id="KW-0645">Protease</keyword>
<dbReference type="SUPFAM" id="SSF55920">
    <property type="entry name" value="Creatinase/aminopeptidase"/>
    <property type="match status" value="1"/>
</dbReference>
<keyword evidence="8" id="KW-0812">Transmembrane</keyword>
<dbReference type="InterPro" id="IPR029149">
    <property type="entry name" value="Creatin/AminoP/Spt16_N"/>
</dbReference>
<comment type="catalytic activity">
    <reaction evidence="1">
        <text>Release of any N-terminal amino acid, including proline, that is linked to proline, even from a dipeptide or tripeptide.</text>
        <dbReference type="EC" id="3.4.11.9"/>
    </reaction>
</comment>